<evidence type="ECO:0000313" key="3">
    <source>
        <dbReference type="Proteomes" id="UP001159641"/>
    </source>
</evidence>
<evidence type="ECO:0000256" key="1">
    <source>
        <dbReference type="SAM" id="MobiDB-lite"/>
    </source>
</evidence>
<gene>
    <name evidence="2" type="ORF">J1605_020421</name>
</gene>
<comment type="caution">
    <text evidence="2">The sequence shown here is derived from an EMBL/GenBank/DDBJ whole genome shotgun (WGS) entry which is preliminary data.</text>
</comment>
<dbReference type="Proteomes" id="UP001159641">
    <property type="component" value="Unassembled WGS sequence"/>
</dbReference>
<organism evidence="2 3">
    <name type="scientific">Eschrichtius robustus</name>
    <name type="common">California gray whale</name>
    <name type="synonym">Eschrichtius gibbosus</name>
    <dbReference type="NCBI Taxonomy" id="9764"/>
    <lineage>
        <taxon>Eukaryota</taxon>
        <taxon>Metazoa</taxon>
        <taxon>Chordata</taxon>
        <taxon>Craniata</taxon>
        <taxon>Vertebrata</taxon>
        <taxon>Euteleostomi</taxon>
        <taxon>Mammalia</taxon>
        <taxon>Eutheria</taxon>
        <taxon>Laurasiatheria</taxon>
        <taxon>Artiodactyla</taxon>
        <taxon>Whippomorpha</taxon>
        <taxon>Cetacea</taxon>
        <taxon>Mysticeti</taxon>
        <taxon>Eschrichtiidae</taxon>
        <taxon>Eschrichtius</taxon>
    </lineage>
</organism>
<accession>A0AB34HJM9</accession>
<feature type="compositionally biased region" description="Polar residues" evidence="1">
    <location>
        <begin position="54"/>
        <end position="63"/>
    </location>
</feature>
<reference evidence="2 3" key="1">
    <citation type="submission" date="2022-11" db="EMBL/GenBank/DDBJ databases">
        <title>Whole genome sequence of Eschrichtius robustus ER-17-0199.</title>
        <authorList>
            <person name="Bruniche-Olsen A."/>
            <person name="Black A.N."/>
            <person name="Fields C.J."/>
            <person name="Walden K."/>
            <person name="Dewoody J.A."/>
        </authorList>
    </citation>
    <scope>NUCLEOTIDE SEQUENCE [LARGE SCALE GENOMIC DNA]</scope>
    <source>
        <strain evidence="2">ER-17-0199</strain>
        <tissue evidence="2">Blubber</tissue>
    </source>
</reference>
<protein>
    <submittedName>
        <fullName evidence="2">Uncharacterized protein</fullName>
    </submittedName>
</protein>
<sequence>MEGGAYGAGKAGGAFDPYTLVRQPHTILRVVSWRDLGLEAAREMFTESEELNSEVGSVTSSRLPQFLDL</sequence>
<proteinExistence type="predicted"/>
<evidence type="ECO:0000313" key="2">
    <source>
        <dbReference type="EMBL" id="KAJ8791699.1"/>
    </source>
</evidence>
<feature type="region of interest" description="Disordered" evidence="1">
    <location>
        <begin position="49"/>
        <end position="69"/>
    </location>
</feature>
<keyword evidence="3" id="KW-1185">Reference proteome</keyword>
<dbReference type="AlphaFoldDB" id="A0AB34HJM9"/>
<dbReference type="EMBL" id="JAIQCJ010001201">
    <property type="protein sequence ID" value="KAJ8791699.1"/>
    <property type="molecule type" value="Genomic_DNA"/>
</dbReference>
<name>A0AB34HJM9_ESCRO</name>